<gene>
    <name evidence="2" type="ORF">WMY93_029152</name>
</gene>
<accession>A0AAW0N2N2</accession>
<dbReference type="AlphaFoldDB" id="A0AAW0N2N2"/>
<organism evidence="2 3">
    <name type="scientific">Mugilogobius chulae</name>
    <name type="common">yellowstripe goby</name>
    <dbReference type="NCBI Taxonomy" id="88201"/>
    <lineage>
        <taxon>Eukaryota</taxon>
        <taxon>Metazoa</taxon>
        <taxon>Chordata</taxon>
        <taxon>Craniata</taxon>
        <taxon>Vertebrata</taxon>
        <taxon>Euteleostomi</taxon>
        <taxon>Actinopterygii</taxon>
        <taxon>Neopterygii</taxon>
        <taxon>Teleostei</taxon>
        <taxon>Neoteleostei</taxon>
        <taxon>Acanthomorphata</taxon>
        <taxon>Gobiaria</taxon>
        <taxon>Gobiiformes</taxon>
        <taxon>Gobioidei</taxon>
        <taxon>Gobiidae</taxon>
        <taxon>Gobionellinae</taxon>
        <taxon>Mugilogobius</taxon>
    </lineage>
</organism>
<evidence type="ECO:0000313" key="2">
    <source>
        <dbReference type="EMBL" id="KAK7882978.1"/>
    </source>
</evidence>
<feature type="compositionally biased region" description="Polar residues" evidence="1">
    <location>
        <begin position="92"/>
        <end position="101"/>
    </location>
</feature>
<comment type="caution">
    <text evidence="2">The sequence shown here is derived from an EMBL/GenBank/DDBJ whole genome shotgun (WGS) entry which is preliminary data.</text>
</comment>
<name>A0AAW0N2N2_9GOBI</name>
<feature type="compositionally biased region" description="Polar residues" evidence="1">
    <location>
        <begin position="167"/>
        <end position="179"/>
    </location>
</feature>
<feature type="region of interest" description="Disordered" evidence="1">
    <location>
        <begin position="1"/>
        <end position="106"/>
    </location>
</feature>
<feature type="compositionally biased region" description="Low complexity" evidence="1">
    <location>
        <begin position="22"/>
        <end position="33"/>
    </location>
</feature>
<proteinExistence type="predicted"/>
<feature type="compositionally biased region" description="Basic and acidic residues" evidence="1">
    <location>
        <begin position="131"/>
        <end position="147"/>
    </location>
</feature>
<evidence type="ECO:0000313" key="3">
    <source>
        <dbReference type="Proteomes" id="UP001460270"/>
    </source>
</evidence>
<keyword evidence="3" id="KW-1185">Reference proteome</keyword>
<dbReference type="Proteomes" id="UP001460270">
    <property type="component" value="Unassembled WGS sequence"/>
</dbReference>
<evidence type="ECO:0000256" key="1">
    <source>
        <dbReference type="SAM" id="MobiDB-lite"/>
    </source>
</evidence>
<feature type="region of interest" description="Disordered" evidence="1">
    <location>
        <begin position="121"/>
        <end position="179"/>
    </location>
</feature>
<reference evidence="3" key="1">
    <citation type="submission" date="2024-04" db="EMBL/GenBank/DDBJ databases">
        <title>Salinicola lusitanus LLJ914,a marine bacterium isolated from the Okinawa Trough.</title>
        <authorList>
            <person name="Li J."/>
        </authorList>
    </citation>
    <scope>NUCLEOTIDE SEQUENCE [LARGE SCALE GENOMIC DNA]</scope>
</reference>
<protein>
    <submittedName>
        <fullName evidence="2">Uncharacterized protein</fullName>
    </submittedName>
</protein>
<feature type="compositionally biased region" description="Polar residues" evidence="1">
    <location>
        <begin position="47"/>
        <end position="80"/>
    </location>
</feature>
<sequence>MGSTPTGRPAPVTSRALSEAGPSPTSSPVTTKPTENHNSPLDKMRPSQVQDQDLSKSNTSPTSSPVTDKTYREPQQSFRQSETKTRPAKTKTCPSPGQVQHKSNEFTCDRQNITNFIKSVRAEQSWDQDQDLSKTKTCPRQDQDLSKTKTCPRPRPRPVQDQDLSKSRSSPTQVQRVHL</sequence>
<dbReference type="EMBL" id="JBBPFD010000021">
    <property type="protein sequence ID" value="KAK7882978.1"/>
    <property type="molecule type" value="Genomic_DNA"/>
</dbReference>